<dbReference type="Pfam" id="PF00588">
    <property type="entry name" value="SpoU_methylase"/>
    <property type="match status" value="1"/>
</dbReference>
<reference evidence="5 6" key="1">
    <citation type="submission" date="2011-04" db="EMBL/GenBank/DDBJ databases">
        <authorList>
            <person name="Muzny D."/>
            <person name="Qin X."/>
            <person name="Deng J."/>
            <person name="Jiang H."/>
            <person name="Liu Y."/>
            <person name="Qu J."/>
            <person name="Song X.-Z."/>
            <person name="Zhang L."/>
            <person name="Thornton R."/>
            <person name="Coyle M."/>
            <person name="Francisco L."/>
            <person name="Jackson L."/>
            <person name="Javaid M."/>
            <person name="Korchina V."/>
            <person name="Kovar C."/>
            <person name="Mata R."/>
            <person name="Mathew T."/>
            <person name="Ngo R."/>
            <person name="Nguyen L."/>
            <person name="Nguyen N."/>
            <person name="Okwuonu G."/>
            <person name="Ongeri F."/>
            <person name="Pham C."/>
            <person name="Simmons D."/>
            <person name="Wilczek-Boney K."/>
            <person name="Hale W."/>
            <person name="Jakkamsetti A."/>
            <person name="Pham P."/>
            <person name="Ruth R."/>
            <person name="San Lucas F."/>
            <person name="Warren J."/>
            <person name="Zhang J."/>
            <person name="Zhao Z."/>
            <person name="Zhou C."/>
            <person name="Zhu D."/>
            <person name="Lee S."/>
            <person name="Bess C."/>
            <person name="Blankenburg K."/>
            <person name="Forbes L."/>
            <person name="Fu Q."/>
            <person name="Gubbala S."/>
            <person name="Hirani K."/>
            <person name="Jayaseelan J.C."/>
            <person name="Lara F."/>
            <person name="Munidasa M."/>
            <person name="Palculict T."/>
            <person name="Patil S."/>
            <person name="Pu L.-L."/>
            <person name="Saada N."/>
            <person name="Tang L."/>
            <person name="Weissenberger G."/>
            <person name="Zhu Y."/>
            <person name="Hemphill L."/>
            <person name="Shang Y."/>
            <person name="Youmans B."/>
            <person name="Ayvaz T."/>
            <person name="Ross M."/>
            <person name="Santibanez J."/>
            <person name="Aqrawi P."/>
            <person name="Gross S."/>
            <person name="Joshi V."/>
            <person name="Fowler G."/>
            <person name="Nazareth L."/>
            <person name="Reid J."/>
            <person name="Worley K."/>
            <person name="Petrosino J."/>
            <person name="Highlander S."/>
            <person name="Gibbs R."/>
        </authorList>
    </citation>
    <scope>NUCLEOTIDE SEQUENCE [LARGE SCALE GENOMIC DNA]</scope>
    <source>
        <strain evidence="5 6">2681</strain>
    </source>
</reference>
<dbReference type="SMART" id="SM00967">
    <property type="entry name" value="SpoU_sub_bind"/>
    <property type="match status" value="1"/>
</dbReference>
<dbReference type="SUPFAM" id="SSF75217">
    <property type="entry name" value="alpha/beta knot"/>
    <property type="match status" value="1"/>
</dbReference>
<dbReference type="Gene3D" id="3.40.1280.10">
    <property type="match status" value="1"/>
</dbReference>
<dbReference type="CDD" id="cd18095">
    <property type="entry name" value="SpoU-like_rRNA-MTase"/>
    <property type="match status" value="1"/>
</dbReference>
<organism evidence="5 6">
    <name type="scientific">Sporosarcina newyorkensis 2681</name>
    <dbReference type="NCBI Taxonomy" id="1027292"/>
    <lineage>
        <taxon>Bacteria</taxon>
        <taxon>Bacillati</taxon>
        <taxon>Bacillota</taxon>
        <taxon>Bacilli</taxon>
        <taxon>Bacillales</taxon>
        <taxon>Caryophanaceae</taxon>
        <taxon>Sporosarcina</taxon>
    </lineage>
</organism>
<name>F9DVU3_9BACL</name>
<dbReference type="GO" id="GO:0008173">
    <property type="term" value="F:RNA methyltransferase activity"/>
    <property type="evidence" value="ECO:0007669"/>
    <property type="project" value="InterPro"/>
</dbReference>
<keyword evidence="2 5" id="KW-0489">Methyltransferase</keyword>
<keyword evidence="3 5" id="KW-0808">Transferase</keyword>
<dbReference type="Gene3D" id="3.30.1330.30">
    <property type="match status" value="1"/>
</dbReference>
<dbReference type="InterPro" id="IPR001537">
    <property type="entry name" value="SpoU_MeTrfase"/>
</dbReference>
<evidence type="ECO:0000256" key="1">
    <source>
        <dbReference type="ARBA" id="ARBA00007228"/>
    </source>
</evidence>
<dbReference type="eggNOG" id="COG0566">
    <property type="taxonomic scope" value="Bacteria"/>
</dbReference>
<evidence type="ECO:0000313" key="6">
    <source>
        <dbReference type="Proteomes" id="UP000005316"/>
    </source>
</evidence>
<dbReference type="RefSeq" id="WP_009497592.1">
    <property type="nucleotide sequence ID" value="NZ_GL982998.1"/>
</dbReference>
<dbReference type="STRING" id="759851.SAMN04244570_1132"/>
<dbReference type="GO" id="GO:0032259">
    <property type="term" value="P:methylation"/>
    <property type="evidence" value="ECO:0007669"/>
    <property type="project" value="UniProtKB-KW"/>
</dbReference>
<dbReference type="PANTHER" id="PTHR43191:SF2">
    <property type="entry name" value="RRNA METHYLTRANSFERASE 3, MITOCHONDRIAL"/>
    <property type="match status" value="1"/>
</dbReference>
<feature type="domain" description="RNA 2-O ribose methyltransferase substrate binding" evidence="4">
    <location>
        <begin position="37"/>
        <end position="103"/>
    </location>
</feature>
<sequence length="256" mass="28459">MYSLLNKRIESTQNSLVKHWKKLVTTRKERDQTNEFLVEGFHLVEEAIKHKDLVIQLLVREDLDIPAHWDVPIIELTAAVSKEISETEQTQGVFAYCKQPQYDEADHHEWKRLLLIDAVQDPGNIGTMIRTADAAGLDAVVLGKGCADPFNPKTVRSAQGSHFHIPVVRGELMPWLERLKSNNIPIIGTGLQEAVSLNEITAQSEFALLVGNEGSGVDPDLLSKANQVVKIPLYGQAESLNVAVATGILLYTLRDH</sequence>
<comment type="caution">
    <text evidence="5">The sequence shown here is derived from an EMBL/GenBank/DDBJ whole genome shotgun (WGS) entry which is preliminary data.</text>
</comment>
<dbReference type="InterPro" id="IPR029064">
    <property type="entry name" value="Ribosomal_eL30-like_sf"/>
</dbReference>
<comment type="similarity">
    <text evidence="1">Belongs to the class IV-like SAM-binding methyltransferase superfamily. RNA methyltransferase TrmH family.</text>
</comment>
<dbReference type="HOGENOM" id="CLU_021322_3_2_9"/>
<dbReference type="GO" id="GO:0005737">
    <property type="term" value="C:cytoplasm"/>
    <property type="evidence" value="ECO:0007669"/>
    <property type="project" value="UniProtKB-ARBA"/>
</dbReference>
<dbReference type="InterPro" id="IPR053888">
    <property type="entry name" value="MRM3-like_sub_bind"/>
</dbReference>
<evidence type="ECO:0000313" key="5">
    <source>
        <dbReference type="EMBL" id="EGQ22417.1"/>
    </source>
</evidence>
<dbReference type="EMBL" id="AFPZ01000094">
    <property type="protein sequence ID" value="EGQ22417.1"/>
    <property type="molecule type" value="Genomic_DNA"/>
</dbReference>
<dbReference type="InterPro" id="IPR029028">
    <property type="entry name" value="Alpha/beta_knot_MTases"/>
</dbReference>
<dbReference type="SUPFAM" id="SSF55315">
    <property type="entry name" value="L30e-like"/>
    <property type="match status" value="1"/>
</dbReference>
<proteinExistence type="inferred from homology"/>
<dbReference type="InterPro" id="IPR013123">
    <property type="entry name" value="SpoU_subst-bd"/>
</dbReference>
<evidence type="ECO:0000259" key="4">
    <source>
        <dbReference type="SMART" id="SM00967"/>
    </source>
</evidence>
<accession>F9DVU3</accession>
<dbReference type="InterPro" id="IPR051259">
    <property type="entry name" value="rRNA_Methyltransferase"/>
</dbReference>
<protein>
    <submittedName>
        <fullName evidence="5">TrmH family RNA methyltransferase</fullName>
        <ecNumber evidence="5">2.1.1.-</ecNumber>
    </submittedName>
</protein>
<dbReference type="OrthoDB" id="9794400at2"/>
<dbReference type="InterPro" id="IPR029026">
    <property type="entry name" value="tRNA_m1G_MTases_N"/>
</dbReference>
<dbReference type="Pfam" id="PF22435">
    <property type="entry name" value="MRM3-like_sub_bind"/>
    <property type="match status" value="1"/>
</dbReference>
<dbReference type="EC" id="2.1.1.-" evidence="5"/>
<dbReference type="Proteomes" id="UP000005316">
    <property type="component" value="Unassembled WGS sequence"/>
</dbReference>
<dbReference type="AlphaFoldDB" id="F9DVU3"/>
<evidence type="ECO:0000256" key="3">
    <source>
        <dbReference type="ARBA" id="ARBA00022679"/>
    </source>
</evidence>
<gene>
    <name evidence="5" type="ORF">HMPREF9372_2924</name>
</gene>
<dbReference type="PANTHER" id="PTHR43191">
    <property type="entry name" value="RRNA METHYLTRANSFERASE 3"/>
    <property type="match status" value="1"/>
</dbReference>
<dbReference type="GO" id="GO:0003723">
    <property type="term" value="F:RNA binding"/>
    <property type="evidence" value="ECO:0007669"/>
    <property type="project" value="InterPro"/>
</dbReference>
<evidence type="ECO:0000256" key="2">
    <source>
        <dbReference type="ARBA" id="ARBA00022603"/>
    </source>
</evidence>
<dbReference type="GO" id="GO:0006396">
    <property type="term" value="P:RNA processing"/>
    <property type="evidence" value="ECO:0007669"/>
    <property type="project" value="InterPro"/>
</dbReference>